<proteinExistence type="predicted"/>
<comment type="caution">
    <text evidence="1">The sequence shown here is derived from an EMBL/GenBank/DDBJ whole genome shotgun (WGS) entry which is preliminary data.</text>
</comment>
<name>A0ACC3C4Q1_PYRYE</name>
<evidence type="ECO:0000313" key="1">
    <source>
        <dbReference type="EMBL" id="KAK1864777.1"/>
    </source>
</evidence>
<accession>A0ACC3C4Q1</accession>
<dbReference type="Proteomes" id="UP000798662">
    <property type="component" value="Chromosome 2"/>
</dbReference>
<reference evidence="1" key="1">
    <citation type="submission" date="2019-11" db="EMBL/GenBank/DDBJ databases">
        <title>Nori genome reveals adaptations in red seaweeds to the harsh intertidal environment.</title>
        <authorList>
            <person name="Wang D."/>
            <person name="Mao Y."/>
        </authorList>
    </citation>
    <scope>NUCLEOTIDE SEQUENCE</scope>
    <source>
        <tissue evidence="1">Gametophyte</tissue>
    </source>
</reference>
<sequence>MAVACGGGGGAAAAAELPNWSAGLNQYAFTALNDFTDEFLGSWLNKTKWQDWNPHWIGRAPAVFKWTNIFLNRGDVALKARRDTQWNFPPNPPSLADEPPIYTTWTSAFMQSRQAVLYGFFEVRAKPMDSVFSSAFWFSSNTATQWTEIDVFEIGGGASGGPGPGHPYIMHTNFHVFRDAKRGISPSRPVSAPRNTVHSSRLADKYHTYAVDWSADRIQWLFNGRVVRSERNVGHHQHLRLKLDSESFPYWFGLPDASFSSSIYRVATEVAGYSVYPTTEAEVAVNAFLWRAVAANGFDGAEAAALFLRNVCVLAIPDYLYDFMRAVSMTQANEVVLFILSTIAEAESTEGLSIMEGELAPSFWDALVVHMADRRRQGGDYEPPLEAFRRMMDGVLDHICSLSAWRAEVGVGFLTSSDMAALLDADWTVWSDLLLVPSSPAAPGGSASRAAALAAMADAICHDAQPAVAAAARAVVLASRRPLMAATAPPPDGEEGAATAEASPNYLALVPSDVLRCLVIPALAVAGAAAAAPGWDDDDDSWVCVSDAETELYESESRGLPELVPLVGCHDAAAPTVGTSTATA</sequence>
<protein>
    <submittedName>
        <fullName evidence="1">Uncharacterized protein</fullName>
    </submittedName>
</protein>
<dbReference type="EMBL" id="CM020619">
    <property type="protein sequence ID" value="KAK1864777.1"/>
    <property type="molecule type" value="Genomic_DNA"/>
</dbReference>
<evidence type="ECO:0000313" key="2">
    <source>
        <dbReference type="Proteomes" id="UP000798662"/>
    </source>
</evidence>
<organism evidence="1 2">
    <name type="scientific">Pyropia yezoensis</name>
    <name type="common">Susabi-nori</name>
    <name type="synonym">Porphyra yezoensis</name>
    <dbReference type="NCBI Taxonomy" id="2788"/>
    <lineage>
        <taxon>Eukaryota</taxon>
        <taxon>Rhodophyta</taxon>
        <taxon>Bangiophyceae</taxon>
        <taxon>Bangiales</taxon>
        <taxon>Bangiaceae</taxon>
        <taxon>Pyropia</taxon>
    </lineage>
</organism>
<keyword evidence="2" id="KW-1185">Reference proteome</keyword>
<gene>
    <name evidence="1" type="ORF">I4F81_007320</name>
</gene>